<sequence length="58" mass="6358">MVNASELLINVVKSNKPTNAIRLEPKGKMAGCPCEFWGHVNNRAIGEEARPNPFPVLV</sequence>
<gene>
    <name evidence="1" type="ORF">HMPREF9446_00310</name>
</gene>
<dbReference type="EMBL" id="AFBN01000005">
    <property type="protein sequence ID" value="EGF59761.1"/>
    <property type="molecule type" value="Genomic_DNA"/>
</dbReference>
<reference evidence="1 2" key="1">
    <citation type="submission" date="2011-02" db="EMBL/GenBank/DDBJ databases">
        <authorList>
            <person name="Weinstock G."/>
            <person name="Sodergren E."/>
            <person name="Clifton S."/>
            <person name="Fulton L."/>
            <person name="Fulton B."/>
            <person name="Courtney L."/>
            <person name="Fronick C."/>
            <person name="Harrison M."/>
            <person name="Strong C."/>
            <person name="Farmer C."/>
            <person name="Delahaunty K."/>
            <person name="Markovic C."/>
            <person name="Hall O."/>
            <person name="Minx P."/>
            <person name="Tomlinson C."/>
            <person name="Mitreva M."/>
            <person name="Hou S."/>
            <person name="Chen J."/>
            <person name="Wollam A."/>
            <person name="Pepin K.H."/>
            <person name="Johnson M."/>
            <person name="Bhonagiri V."/>
            <person name="Zhang X."/>
            <person name="Suruliraj S."/>
            <person name="Warren W."/>
            <person name="Chinwalla A."/>
            <person name="Mardis E.R."/>
            <person name="Wilson R.K."/>
        </authorList>
    </citation>
    <scope>NUCLEOTIDE SEQUENCE [LARGE SCALE GENOMIC DNA]</scope>
    <source>
        <strain evidence="1 2">YIT 12057</strain>
    </source>
</reference>
<protein>
    <submittedName>
        <fullName evidence="1">Uncharacterized protein</fullName>
    </submittedName>
</protein>
<comment type="caution">
    <text evidence="1">The sequence shown here is derived from an EMBL/GenBank/DDBJ whole genome shotgun (WGS) entry which is preliminary data.</text>
</comment>
<name>F3PNM2_9BACE</name>
<dbReference type="AlphaFoldDB" id="F3PNM2"/>
<proteinExistence type="predicted"/>
<dbReference type="HOGENOM" id="CLU_2969752_0_0_10"/>
<organism evidence="1 2">
    <name type="scientific">Bacteroides fluxus YIT 12057</name>
    <dbReference type="NCBI Taxonomy" id="763034"/>
    <lineage>
        <taxon>Bacteria</taxon>
        <taxon>Pseudomonadati</taxon>
        <taxon>Bacteroidota</taxon>
        <taxon>Bacteroidia</taxon>
        <taxon>Bacteroidales</taxon>
        <taxon>Bacteroidaceae</taxon>
        <taxon>Bacteroides</taxon>
    </lineage>
</organism>
<keyword evidence="2" id="KW-1185">Reference proteome</keyword>
<dbReference type="Proteomes" id="UP000003416">
    <property type="component" value="Unassembled WGS sequence"/>
</dbReference>
<evidence type="ECO:0000313" key="1">
    <source>
        <dbReference type="EMBL" id="EGF59761.1"/>
    </source>
</evidence>
<evidence type="ECO:0000313" key="2">
    <source>
        <dbReference type="Proteomes" id="UP000003416"/>
    </source>
</evidence>
<accession>F3PNM2</accession>